<evidence type="ECO:0000259" key="1">
    <source>
        <dbReference type="Pfam" id="PF01636"/>
    </source>
</evidence>
<dbReference type="Gene3D" id="3.90.1200.10">
    <property type="match status" value="1"/>
</dbReference>
<dbReference type="Pfam" id="PF01636">
    <property type="entry name" value="APH"/>
    <property type="match status" value="1"/>
</dbReference>
<comment type="caution">
    <text evidence="2">The sequence shown here is derived from an EMBL/GenBank/DDBJ whole genome shotgun (WGS) entry which is preliminary data.</text>
</comment>
<dbReference type="RefSeq" id="WP_282756881.1">
    <property type="nucleotide sequence ID" value="NZ_JASCTH010000001.1"/>
</dbReference>
<feature type="domain" description="Aminoglycoside phosphotransferase" evidence="1">
    <location>
        <begin position="59"/>
        <end position="243"/>
    </location>
</feature>
<accession>A0ABT6WCM5</accession>
<gene>
    <name evidence="2" type="ORF">QLQ12_02615</name>
</gene>
<dbReference type="InterPro" id="IPR002575">
    <property type="entry name" value="Aminoglycoside_PTrfase"/>
</dbReference>
<dbReference type="SUPFAM" id="SSF56112">
    <property type="entry name" value="Protein kinase-like (PK-like)"/>
    <property type="match status" value="1"/>
</dbReference>
<sequence length="284" mass="31810">MTSAPSNLSPQQQALLDQWLPSATVEKNYSWGLVATTVLEIAHAGSRFIVKAGGADDHHIQRELHAHLNWLDSWTSRGRAPTLVHGSADAKLLLTRYLPGELALGSEHAEEPSTYRQAGELLALLHAQTVVTDDDYERRENEKSLAWLSRPHRIAATTVERLQAEIAAWPTPPATLVPTHGDWQPRNWLVHDDVVSVIDFGRAAMRPPFTDFARLAVQDFRRDSKLERAFLDGYGTDPRDTAAWYRNRVREAIGTAAWAYRVGDEPFEAQGHRMIAEALSSRPQ</sequence>
<keyword evidence="3" id="KW-1185">Reference proteome</keyword>
<reference evidence="2 3" key="1">
    <citation type="submission" date="2023-05" db="EMBL/GenBank/DDBJ databases">
        <title>Actinoplanes sp. NEAU-A12 genome sequencing.</title>
        <authorList>
            <person name="Wang Z.-S."/>
        </authorList>
    </citation>
    <scope>NUCLEOTIDE SEQUENCE [LARGE SCALE GENOMIC DNA]</scope>
    <source>
        <strain evidence="2 3">NEAU-A12</strain>
    </source>
</reference>
<proteinExistence type="predicted"/>
<dbReference type="InterPro" id="IPR011009">
    <property type="entry name" value="Kinase-like_dom_sf"/>
</dbReference>
<protein>
    <submittedName>
        <fullName evidence="2">Phosphotransferase</fullName>
    </submittedName>
</protein>
<evidence type="ECO:0000313" key="3">
    <source>
        <dbReference type="Proteomes" id="UP001241758"/>
    </source>
</evidence>
<dbReference type="EMBL" id="JASCTH010000001">
    <property type="protein sequence ID" value="MDI6097491.1"/>
    <property type="molecule type" value="Genomic_DNA"/>
</dbReference>
<organism evidence="2 3">
    <name type="scientific">Actinoplanes sandaracinus</name>
    <dbReference type="NCBI Taxonomy" id="3045177"/>
    <lineage>
        <taxon>Bacteria</taxon>
        <taxon>Bacillati</taxon>
        <taxon>Actinomycetota</taxon>
        <taxon>Actinomycetes</taxon>
        <taxon>Micromonosporales</taxon>
        <taxon>Micromonosporaceae</taxon>
        <taxon>Actinoplanes</taxon>
    </lineage>
</organism>
<evidence type="ECO:0000313" key="2">
    <source>
        <dbReference type="EMBL" id="MDI6097491.1"/>
    </source>
</evidence>
<name>A0ABT6WCM5_9ACTN</name>
<dbReference type="Proteomes" id="UP001241758">
    <property type="component" value="Unassembled WGS sequence"/>
</dbReference>